<dbReference type="GO" id="GO:0005737">
    <property type="term" value="C:cytoplasm"/>
    <property type="evidence" value="ECO:0007669"/>
    <property type="project" value="TreeGrafter"/>
</dbReference>
<protein>
    <submittedName>
        <fullName evidence="4">Protein phosphatase 1 regulatory subunit 1C</fullName>
    </submittedName>
</protein>
<feature type="region of interest" description="Disordered" evidence="3">
    <location>
        <begin position="80"/>
        <end position="164"/>
    </location>
</feature>
<dbReference type="GO" id="GO:0035556">
    <property type="term" value="P:intracellular signal transduction"/>
    <property type="evidence" value="ECO:0007669"/>
    <property type="project" value="TreeGrafter"/>
</dbReference>
<sequence>MWNKGVAQLTQIPVLSRELQLLLGALSLAAGRAPRRGADRVSSSRLFALTHLSITMEPNSPKKIQFAVPLFQSQIDPEAAEQIRKRRPTPASLVIMNEHVPPEKDEKRTNISQAESQSASPKQRKQSVFTPPALKGIKHLKSQSDSAFPEEEEGVSEREEEWGH</sequence>
<gene>
    <name evidence="4" type="primary">PPP1R1C</name>
    <name evidence="4" type="ORF">AV530_002523</name>
</gene>
<dbReference type="Pfam" id="PF05395">
    <property type="entry name" value="DARPP-32"/>
    <property type="match status" value="1"/>
</dbReference>
<proteinExistence type="inferred from homology"/>
<dbReference type="AlphaFoldDB" id="A0A1V4K6U6"/>
<organism evidence="4 5">
    <name type="scientific">Patagioenas fasciata monilis</name>
    <dbReference type="NCBI Taxonomy" id="372326"/>
    <lineage>
        <taxon>Eukaryota</taxon>
        <taxon>Metazoa</taxon>
        <taxon>Chordata</taxon>
        <taxon>Craniata</taxon>
        <taxon>Vertebrata</taxon>
        <taxon>Euteleostomi</taxon>
        <taxon>Archelosauria</taxon>
        <taxon>Archosauria</taxon>
        <taxon>Dinosauria</taxon>
        <taxon>Saurischia</taxon>
        <taxon>Theropoda</taxon>
        <taxon>Coelurosauria</taxon>
        <taxon>Aves</taxon>
        <taxon>Neognathae</taxon>
        <taxon>Neoaves</taxon>
        <taxon>Columbimorphae</taxon>
        <taxon>Columbiformes</taxon>
        <taxon>Columbidae</taxon>
        <taxon>Patagioenas</taxon>
    </lineage>
</organism>
<evidence type="ECO:0000256" key="3">
    <source>
        <dbReference type="SAM" id="MobiDB-lite"/>
    </source>
</evidence>
<dbReference type="GO" id="GO:0004864">
    <property type="term" value="F:protein phosphatase inhibitor activity"/>
    <property type="evidence" value="ECO:0007669"/>
    <property type="project" value="UniProtKB-KW"/>
</dbReference>
<keyword evidence="2" id="KW-0650">Protein phosphatase inhibitor</keyword>
<keyword evidence="5" id="KW-1185">Reference proteome</keyword>
<dbReference type="InterPro" id="IPR008466">
    <property type="entry name" value="PPP1R1A/B/C"/>
</dbReference>
<accession>A0A1V4K6U6</accession>
<dbReference type="PANTHER" id="PTHR15417">
    <property type="entry name" value="PROTEIN PHOSPHATASE INHIBITOR AND DOPAMINE- AND CAMP-REGULATED NEURONAL PHOSPHOPROTEIN"/>
    <property type="match status" value="1"/>
</dbReference>
<comment type="caution">
    <text evidence="4">The sequence shown here is derived from an EMBL/GenBank/DDBJ whole genome shotgun (WGS) entry which is preliminary data.</text>
</comment>
<feature type="compositionally biased region" description="Basic and acidic residues" evidence="3">
    <location>
        <begin position="100"/>
        <end position="109"/>
    </location>
</feature>
<dbReference type="EMBL" id="LSYS01004331">
    <property type="protein sequence ID" value="OPJ80134.1"/>
    <property type="molecule type" value="Genomic_DNA"/>
</dbReference>
<reference evidence="4 5" key="1">
    <citation type="submission" date="2016-02" db="EMBL/GenBank/DDBJ databases">
        <title>Band-tailed pigeon sequencing and assembly.</title>
        <authorList>
            <person name="Soares A.E."/>
            <person name="Novak B.J."/>
            <person name="Rice E.S."/>
            <person name="O'Connell B."/>
            <person name="Chang D."/>
            <person name="Weber S."/>
            <person name="Shapiro B."/>
        </authorList>
    </citation>
    <scope>NUCLEOTIDE SEQUENCE [LARGE SCALE GENOMIC DNA]</scope>
    <source>
        <strain evidence="4">BTP2013</strain>
        <tissue evidence="4">Blood</tissue>
    </source>
</reference>
<feature type="compositionally biased region" description="Basic and acidic residues" evidence="3">
    <location>
        <begin position="155"/>
        <end position="164"/>
    </location>
</feature>
<evidence type="ECO:0000313" key="5">
    <source>
        <dbReference type="Proteomes" id="UP000190648"/>
    </source>
</evidence>
<feature type="compositionally biased region" description="Polar residues" evidence="3">
    <location>
        <begin position="110"/>
        <end position="129"/>
    </location>
</feature>
<dbReference type="Proteomes" id="UP000190648">
    <property type="component" value="Unassembled WGS sequence"/>
</dbReference>
<evidence type="ECO:0000256" key="1">
    <source>
        <dbReference type="ARBA" id="ARBA00007775"/>
    </source>
</evidence>
<comment type="similarity">
    <text evidence="1">Belongs to the protein phosphatase inhibitor 1 family.</text>
</comment>
<name>A0A1V4K6U6_PATFA</name>
<evidence type="ECO:0000313" key="4">
    <source>
        <dbReference type="EMBL" id="OPJ80134.1"/>
    </source>
</evidence>
<dbReference type="OrthoDB" id="9940275at2759"/>
<dbReference type="PANTHER" id="PTHR15417:SF5">
    <property type="entry name" value="PROTEIN PHOSPHATASE 1 REGULATORY SUBUNIT 1C"/>
    <property type="match status" value="1"/>
</dbReference>
<evidence type="ECO:0000256" key="2">
    <source>
        <dbReference type="ARBA" id="ARBA00023272"/>
    </source>
</evidence>
<dbReference type="STRING" id="372326.A0A1V4K6U6"/>